<reference evidence="3" key="1">
    <citation type="submission" date="2021-01" db="EMBL/GenBank/DDBJ databases">
        <title>Genome sequence of Phenylobacterium sp. 20VBR1 isolated from a valley glaceir, Ny-Alesund, Svalbard.</title>
        <authorList>
            <person name="Thomas F.A."/>
            <person name="Krishnan K.P."/>
            <person name="Sinha R.K."/>
        </authorList>
    </citation>
    <scope>NUCLEOTIDE SEQUENCE</scope>
    <source>
        <strain evidence="3">20VBR1</strain>
    </source>
</reference>
<keyword evidence="4" id="KW-1185">Reference proteome</keyword>
<dbReference type="Proteomes" id="UP000622580">
    <property type="component" value="Unassembled WGS sequence"/>
</dbReference>
<accession>A0A941D6G5</accession>
<name>A0A941D6G5_9CAUL</name>
<dbReference type="EMBL" id="JAGSGD010000003">
    <property type="protein sequence ID" value="MBR7621851.1"/>
    <property type="molecule type" value="Genomic_DNA"/>
</dbReference>
<gene>
    <name evidence="3" type="ORF">JKL49_00930</name>
    <name evidence="2" type="ORF">JKL49_20840</name>
</gene>
<evidence type="ECO:0000256" key="1">
    <source>
        <dbReference type="SAM" id="Phobius"/>
    </source>
</evidence>
<evidence type="ECO:0000313" key="3">
    <source>
        <dbReference type="EMBL" id="QQZ50325.1"/>
    </source>
</evidence>
<feature type="transmembrane region" description="Helical" evidence="1">
    <location>
        <begin position="45"/>
        <end position="63"/>
    </location>
</feature>
<reference evidence="2" key="2">
    <citation type="submission" date="2021-04" db="EMBL/GenBank/DDBJ databases">
        <title>Draft genome assembly of strain Phenylobacterium sp. 20VBR1 using MiniION and Illumina platforms.</title>
        <authorList>
            <person name="Thomas F.A."/>
            <person name="Krishnan K.P."/>
            <person name="Sinha R.K."/>
        </authorList>
    </citation>
    <scope>NUCLEOTIDE SEQUENCE</scope>
    <source>
        <strain evidence="2">20VBR1</strain>
    </source>
</reference>
<proteinExistence type="predicted"/>
<keyword evidence="1" id="KW-1133">Transmembrane helix</keyword>
<evidence type="ECO:0000313" key="4">
    <source>
        <dbReference type="Proteomes" id="UP000622580"/>
    </source>
</evidence>
<dbReference type="RefSeq" id="WP_215343363.1">
    <property type="nucleotide sequence ID" value="NZ_JAGSGD010000003.1"/>
</dbReference>
<sequence>MDEPEYDATMFKAELAAVRSELNALRTDVKDLVAAWKTASGLVKFVKWLSTLVAAVTLIYAAIKGLAPR</sequence>
<protein>
    <submittedName>
        <fullName evidence="2">Uncharacterized protein</fullName>
    </submittedName>
</protein>
<organism evidence="2 4">
    <name type="scientific">Phenylobacterium glaciei</name>
    <dbReference type="NCBI Taxonomy" id="2803784"/>
    <lineage>
        <taxon>Bacteria</taxon>
        <taxon>Pseudomonadati</taxon>
        <taxon>Pseudomonadota</taxon>
        <taxon>Alphaproteobacteria</taxon>
        <taxon>Caulobacterales</taxon>
        <taxon>Caulobacteraceae</taxon>
        <taxon>Phenylobacterium</taxon>
    </lineage>
</organism>
<keyword evidence="1" id="KW-0812">Transmembrane</keyword>
<evidence type="ECO:0000313" key="2">
    <source>
        <dbReference type="EMBL" id="MBR7621851.1"/>
    </source>
</evidence>
<dbReference type="EMBL" id="CP068570">
    <property type="protein sequence ID" value="QQZ50325.1"/>
    <property type="molecule type" value="Genomic_DNA"/>
</dbReference>
<keyword evidence="1" id="KW-0472">Membrane</keyword>
<dbReference type="AlphaFoldDB" id="A0A941D6G5"/>